<reference evidence="4" key="1">
    <citation type="submission" date="2015-07" db="EMBL/GenBank/DDBJ databases">
        <authorList>
            <person name="Graham D.E."/>
            <person name="Giannone R.J."/>
            <person name="Gulvik C.A."/>
            <person name="Hettich R.L."/>
            <person name="Klingeman D.M."/>
            <person name="Mahan K.M."/>
            <person name="Parry R.J."/>
            <person name="Spain J.C."/>
        </authorList>
    </citation>
    <scope>NUCLEOTIDE SEQUENCE [LARGE SCALE GENOMIC DNA]</scope>
    <source>
        <strain evidence="4">ATCC 27428</strain>
    </source>
</reference>
<evidence type="ECO:0000313" key="4">
    <source>
        <dbReference type="Proteomes" id="UP000235945"/>
    </source>
</evidence>
<proteinExistence type="predicted"/>
<feature type="chain" id="PRO_5039552377" evidence="2">
    <location>
        <begin position="32"/>
        <end position="81"/>
    </location>
</feature>
<evidence type="ECO:0000256" key="2">
    <source>
        <dbReference type="SAM" id="SignalP"/>
    </source>
</evidence>
<organism evidence="3 4">
    <name type="scientific">Streptomyces eurocidicus</name>
    <name type="common">Streptoverticillium eurocidicus</name>
    <dbReference type="NCBI Taxonomy" id="66423"/>
    <lineage>
        <taxon>Bacteria</taxon>
        <taxon>Bacillati</taxon>
        <taxon>Actinomycetota</taxon>
        <taxon>Actinomycetes</taxon>
        <taxon>Kitasatosporales</taxon>
        <taxon>Streptomycetaceae</taxon>
        <taxon>Streptomyces</taxon>
    </lineage>
</organism>
<evidence type="ECO:0000313" key="3">
    <source>
        <dbReference type="EMBL" id="PNE32784.1"/>
    </source>
</evidence>
<protein>
    <submittedName>
        <fullName evidence="3">Uncharacterized protein</fullName>
    </submittedName>
</protein>
<dbReference type="EMBL" id="LGUI01000004">
    <property type="protein sequence ID" value="PNE32784.1"/>
    <property type="molecule type" value="Genomic_DNA"/>
</dbReference>
<evidence type="ECO:0000256" key="1">
    <source>
        <dbReference type="SAM" id="MobiDB-lite"/>
    </source>
</evidence>
<gene>
    <name evidence="3" type="ORF">AF335_14650</name>
</gene>
<feature type="compositionally biased region" description="Gly residues" evidence="1">
    <location>
        <begin position="71"/>
        <end position="81"/>
    </location>
</feature>
<dbReference type="Proteomes" id="UP000235945">
    <property type="component" value="Unassembled WGS sequence"/>
</dbReference>
<dbReference type="AlphaFoldDB" id="A0A2N8NVK0"/>
<name>A0A2N8NVK0_STREU</name>
<comment type="caution">
    <text evidence="3">The sequence shown here is derived from an EMBL/GenBank/DDBJ whole genome shotgun (WGS) entry which is preliminary data.</text>
</comment>
<accession>A0A2N8NVK0</accession>
<keyword evidence="2" id="KW-0732">Signal</keyword>
<feature type="region of interest" description="Disordered" evidence="1">
    <location>
        <begin position="61"/>
        <end position="81"/>
    </location>
</feature>
<sequence>MDRPLLSLRTTLVFLLASLAGAAAGALTAYAGEGTPRGALAGLAAAGVAVRFFDRLVAAEPDDGRPHRAAGDGGGEGAGHG</sequence>
<feature type="signal peptide" evidence="2">
    <location>
        <begin position="1"/>
        <end position="31"/>
    </location>
</feature>
<keyword evidence="4" id="KW-1185">Reference proteome</keyword>